<accession>A0AAV7W8N7</accession>
<evidence type="ECO:0000313" key="2">
    <source>
        <dbReference type="EMBL" id="KAJ1209171.1"/>
    </source>
</evidence>
<organism evidence="2 3">
    <name type="scientific">Pleurodeles waltl</name>
    <name type="common">Iberian ribbed newt</name>
    <dbReference type="NCBI Taxonomy" id="8319"/>
    <lineage>
        <taxon>Eukaryota</taxon>
        <taxon>Metazoa</taxon>
        <taxon>Chordata</taxon>
        <taxon>Craniata</taxon>
        <taxon>Vertebrata</taxon>
        <taxon>Euteleostomi</taxon>
        <taxon>Amphibia</taxon>
        <taxon>Batrachia</taxon>
        <taxon>Caudata</taxon>
        <taxon>Salamandroidea</taxon>
        <taxon>Salamandridae</taxon>
        <taxon>Pleurodelinae</taxon>
        <taxon>Pleurodeles</taxon>
    </lineage>
</organism>
<dbReference type="AlphaFoldDB" id="A0AAV7W8N7"/>
<evidence type="ECO:0000313" key="3">
    <source>
        <dbReference type="Proteomes" id="UP001066276"/>
    </source>
</evidence>
<evidence type="ECO:0000256" key="1">
    <source>
        <dbReference type="SAM" id="MobiDB-lite"/>
    </source>
</evidence>
<proteinExistence type="predicted"/>
<protein>
    <submittedName>
        <fullName evidence="2">Uncharacterized protein</fullName>
    </submittedName>
</protein>
<sequence length="171" mass="18827">MVLDLNWSRVWDKTSGRTAGVRWVPERGKRAARSGALRRSTRLSRAVCGRTRPALRTPGSPPRANGQSRHARRGRGGDLLPPWQRRGPSGGSGSPSMQLRSAGPRGPQVEHGSYKCIFLRDYSGCEAAKAEGQAFKVIYTSVQQVEECFLLYPNRETPALVVSHSQDVRTS</sequence>
<dbReference type="Proteomes" id="UP001066276">
    <property type="component" value="Chromosome 1_2"/>
</dbReference>
<name>A0AAV7W8N7_PLEWA</name>
<comment type="caution">
    <text evidence="2">The sequence shown here is derived from an EMBL/GenBank/DDBJ whole genome shotgun (WGS) entry which is preliminary data.</text>
</comment>
<reference evidence="2" key="1">
    <citation type="journal article" date="2022" name="bioRxiv">
        <title>Sequencing and chromosome-scale assembly of the giantPleurodeles waltlgenome.</title>
        <authorList>
            <person name="Brown T."/>
            <person name="Elewa A."/>
            <person name="Iarovenko S."/>
            <person name="Subramanian E."/>
            <person name="Araus A.J."/>
            <person name="Petzold A."/>
            <person name="Susuki M."/>
            <person name="Suzuki K.-i.T."/>
            <person name="Hayashi T."/>
            <person name="Toyoda A."/>
            <person name="Oliveira C."/>
            <person name="Osipova E."/>
            <person name="Leigh N.D."/>
            <person name="Simon A."/>
            <person name="Yun M.H."/>
        </authorList>
    </citation>
    <scope>NUCLEOTIDE SEQUENCE</scope>
    <source>
        <strain evidence="2">20211129_DDA</strain>
        <tissue evidence="2">Liver</tissue>
    </source>
</reference>
<gene>
    <name evidence="2" type="ORF">NDU88_004549</name>
</gene>
<keyword evidence="3" id="KW-1185">Reference proteome</keyword>
<feature type="region of interest" description="Disordered" evidence="1">
    <location>
        <begin position="27"/>
        <end position="109"/>
    </location>
</feature>
<dbReference type="EMBL" id="JANPWB010000002">
    <property type="protein sequence ID" value="KAJ1209171.1"/>
    <property type="molecule type" value="Genomic_DNA"/>
</dbReference>